<evidence type="ECO:0000313" key="13">
    <source>
        <dbReference type="EMBL" id="SOY29009.1"/>
    </source>
</evidence>
<dbReference type="NCBIfam" id="TIGR00054">
    <property type="entry name" value="RIP metalloprotease RseP"/>
    <property type="match status" value="1"/>
</dbReference>
<evidence type="ECO:0000256" key="6">
    <source>
        <dbReference type="ARBA" id="ARBA00022801"/>
    </source>
</evidence>
<dbReference type="EC" id="3.4.24.-" evidence="11"/>
<evidence type="ECO:0000256" key="8">
    <source>
        <dbReference type="ARBA" id="ARBA00022989"/>
    </source>
</evidence>
<evidence type="ECO:0000256" key="10">
    <source>
        <dbReference type="ARBA" id="ARBA00023136"/>
    </source>
</evidence>
<evidence type="ECO:0000256" key="3">
    <source>
        <dbReference type="ARBA" id="ARBA00007931"/>
    </source>
</evidence>
<evidence type="ECO:0000256" key="2">
    <source>
        <dbReference type="ARBA" id="ARBA00004141"/>
    </source>
</evidence>
<organism evidence="13 14">
    <name type="scientific">Acetatifactor muris</name>
    <dbReference type="NCBI Taxonomy" id="879566"/>
    <lineage>
        <taxon>Bacteria</taxon>
        <taxon>Bacillati</taxon>
        <taxon>Bacillota</taxon>
        <taxon>Clostridia</taxon>
        <taxon>Lachnospirales</taxon>
        <taxon>Lachnospiraceae</taxon>
        <taxon>Acetatifactor</taxon>
    </lineage>
</organism>
<keyword evidence="11" id="KW-0479">Metal-binding</keyword>
<dbReference type="PROSITE" id="PS50106">
    <property type="entry name" value="PDZ"/>
    <property type="match status" value="1"/>
</dbReference>
<dbReference type="Pfam" id="PF17820">
    <property type="entry name" value="PDZ_6"/>
    <property type="match status" value="1"/>
</dbReference>
<comment type="cofactor">
    <cofactor evidence="1 11">
        <name>Zn(2+)</name>
        <dbReference type="ChEBI" id="CHEBI:29105"/>
    </cofactor>
</comment>
<dbReference type="PANTHER" id="PTHR42837:SF2">
    <property type="entry name" value="MEMBRANE METALLOPROTEASE ARASP2, CHLOROPLASTIC-RELATED"/>
    <property type="match status" value="1"/>
</dbReference>
<dbReference type="InterPro" id="IPR036034">
    <property type="entry name" value="PDZ_sf"/>
</dbReference>
<evidence type="ECO:0000256" key="1">
    <source>
        <dbReference type="ARBA" id="ARBA00001947"/>
    </source>
</evidence>
<feature type="transmembrane region" description="Helical" evidence="11">
    <location>
        <begin position="94"/>
        <end position="116"/>
    </location>
</feature>
<evidence type="ECO:0000256" key="7">
    <source>
        <dbReference type="ARBA" id="ARBA00022833"/>
    </source>
</evidence>
<keyword evidence="5 11" id="KW-0812">Transmembrane</keyword>
<evidence type="ECO:0000259" key="12">
    <source>
        <dbReference type="PROSITE" id="PS50106"/>
    </source>
</evidence>
<sequence>MMTLIWFILIFGVVVIAHEFGHFLLAKANGIHVVEFSVGMGPNICSVKKGGTKYSLKIFPIGGACMFEGEDGLLTKEGEVTEGSFLNASVWGRISTVVAGPIFNFILAFIIAFIIVNMAAIRDPIATQVEPGSGAEAAGLQDGDRIISVNGEKFYLYQEISLYMQTSYQGGDVEVVYERDGVRNTTTLTPQYDAAVGSYLLGLLNADFVEPKGFETFKYAWYEMRYSVKATYKSLGMLFRGRVSREDVAGPVGIAVNVVGKTYDAAKDYGWQNVLLNMLNITLMLSVNLGILNLLPVPALDGGRLVFLLIEVIRGKPVPPEKEGMVHFVGLMFFMVLMVFVFFNDLSNIFMK</sequence>
<reference evidence="13 14" key="1">
    <citation type="submission" date="2018-01" db="EMBL/GenBank/DDBJ databases">
        <authorList>
            <person name="Gaut B.S."/>
            <person name="Morton B.R."/>
            <person name="Clegg M.T."/>
            <person name="Duvall M.R."/>
        </authorList>
    </citation>
    <scope>NUCLEOTIDE SEQUENCE [LARGE SCALE GENOMIC DNA]</scope>
    <source>
        <strain evidence="13">GP69</strain>
    </source>
</reference>
<evidence type="ECO:0000256" key="9">
    <source>
        <dbReference type="ARBA" id="ARBA00023049"/>
    </source>
</evidence>
<name>A0A2K4ZEX7_9FIRM</name>
<protein>
    <recommendedName>
        <fullName evidence="11">Zinc metalloprotease</fullName>
        <ecNumber evidence="11">3.4.24.-</ecNumber>
    </recommendedName>
</protein>
<dbReference type="GO" id="GO:0016020">
    <property type="term" value="C:membrane"/>
    <property type="evidence" value="ECO:0007669"/>
    <property type="project" value="UniProtKB-SubCell"/>
</dbReference>
<accession>A0A2K4ZEX7</accession>
<dbReference type="SMART" id="SM00228">
    <property type="entry name" value="PDZ"/>
    <property type="match status" value="1"/>
</dbReference>
<comment type="subcellular location">
    <subcellularLocation>
        <location evidence="2">Membrane</location>
        <topology evidence="2">Multi-pass membrane protein</topology>
    </subcellularLocation>
</comment>
<comment type="similarity">
    <text evidence="3 11">Belongs to the peptidase M50B family.</text>
</comment>
<evidence type="ECO:0000256" key="11">
    <source>
        <dbReference type="RuleBase" id="RU362031"/>
    </source>
</evidence>
<dbReference type="Proteomes" id="UP000236311">
    <property type="component" value="Unassembled WGS sequence"/>
</dbReference>
<dbReference type="Gene3D" id="2.30.42.10">
    <property type="match status" value="1"/>
</dbReference>
<feature type="transmembrane region" description="Helical" evidence="11">
    <location>
        <begin position="274"/>
        <end position="295"/>
    </location>
</feature>
<dbReference type="AlphaFoldDB" id="A0A2K4ZEX7"/>
<dbReference type="PANTHER" id="PTHR42837">
    <property type="entry name" value="REGULATOR OF SIGMA-E PROTEASE RSEP"/>
    <property type="match status" value="1"/>
</dbReference>
<keyword evidence="10 11" id="KW-0472">Membrane</keyword>
<feature type="transmembrane region" description="Helical" evidence="11">
    <location>
        <begin position="324"/>
        <end position="343"/>
    </location>
</feature>
<dbReference type="InterPro" id="IPR001478">
    <property type="entry name" value="PDZ"/>
</dbReference>
<feature type="domain" description="PDZ" evidence="12">
    <location>
        <begin position="125"/>
        <end position="156"/>
    </location>
</feature>
<proteinExistence type="inferred from homology"/>
<dbReference type="InterPro" id="IPR004387">
    <property type="entry name" value="Pept_M50_Zn"/>
</dbReference>
<dbReference type="Pfam" id="PF02163">
    <property type="entry name" value="Peptidase_M50"/>
    <property type="match status" value="1"/>
</dbReference>
<keyword evidence="6 11" id="KW-0378">Hydrolase</keyword>
<dbReference type="GO" id="GO:0046872">
    <property type="term" value="F:metal ion binding"/>
    <property type="evidence" value="ECO:0007669"/>
    <property type="project" value="UniProtKB-KW"/>
</dbReference>
<dbReference type="InterPro" id="IPR008915">
    <property type="entry name" value="Peptidase_M50"/>
</dbReference>
<gene>
    <name evidence="13" type="primary">rasP</name>
    <name evidence="13" type="ORF">AMURIS_01724</name>
</gene>
<evidence type="ECO:0000313" key="14">
    <source>
        <dbReference type="Proteomes" id="UP000236311"/>
    </source>
</evidence>
<keyword evidence="4 13" id="KW-0645">Protease</keyword>
<dbReference type="GO" id="GO:0004222">
    <property type="term" value="F:metalloendopeptidase activity"/>
    <property type="evidence" value="ECO:0007669"/>
    <property type="project" value="InterPro"/>
</dbReference>
<dbReference type="RefSeq" id="WP_306817657.1">
    <property type="nucleotide sequence ID" value="NZ_CANRXC010000004.1"/>
</dbReference>
<evidence type="ECO:0000256" key="4">
    <source>
        <dbReference type="ARBA" id="ARBA00022670"/>
    </source>
</evidence>
<dbReference type="CDD" id="cd06163">
    <property type="entry name" value="S2P-M50_PDZ_RseP-like"/>
    <property type="match status" value="1"/>
</dbReference>
<dbReference type="InterPro" id="IPR041489">
    <property type="entry name" value="PDZ_6"/>
</dbReference>
<dbReference type="GO" id="GO:0006508">
    <property type="term" value="P:proteolysis"/>
    <property type="evidence" value="ECO:0007669"/>
    <property type="project" value="UniProtKB-KW"/>
</dbReference>
<keyword evidence="8 11" id="KW-1133">Transmembrane helix</keyword>
<keyword evidence="14" id="KW-1185">Reference proteome</keyword>
<evidence type="ECO:0000256" key="5">
    <source>
        <dbReference type="ARBA" id="ARBA00022692"/>
    </source>
</evidence>
<keyword evidence="7 11" id="KW-0862">Zinc</keyword>
<keyword evidence="9 11" id="KW-0482">Metalloprotease</keyword>
<dbReference type="EMBL" id="OFSM01000007">
    <property type="protein sequence ID" value="SOY29009.1"/>
    <property type="molecule type" value="Genomic_DNA"/>
</dbReference>
<dbReference type="SUPFAM" id="SSF50156">
    <property type="entry name" value="PDZ domain-like"/>
    <property type="match status" value="1"/>
</dbReference>